<sequence length="101" mass="11640">FEKVLAMSQLRSNILIKQKYKEIEIAERQYKLTNIVAPIQSYNDNENRTQETTESSPVVSDNEINLSTPNSPSAELSEFLEISDDDIVEDETEYWSHVIES</sequence>
<gene>
    <name evidence="1" type="ORF">SCALOS_LOCUS9223</name>
</gene>
<name>A0ACA9NTG9_9GLOM</name>
<keyword evidence="2" id="KW-1185">Reference proteome</keyword>
<organism evidence="1 2">
    <name type="scientific">Scutellospora calospora</name>
    <dbReference type="NCBI Taxonomy" id="85575"/>
    <lineage>
        <taxon>Eukaryota</taxon>
        <taxon>Fungi</taxon>
        <taxon>Fungi incertae sedis</taxon>
        <taxon>Mucoromycota</taxon>
        <taxon>Glomeromycotina</taxon>
        <taxon>Glomeromycetes</taxon>
        <taxon>Diversisporales</taxon>
        <taxon>Gigasporaceae</taxon>
        <taxon>Scutellospora</taxon>
    </lineage>
</organism>
<reference evidence="1" key="1">
    <citation type="submission" date="2021-06" db="EMBL/GenBank/DDBJ databases">
        <authorList>
            <person name="Kallberg Y."/>
            <person name="Tangrot J."/>
            <person name="Rosling A."/>
        </authorList>
    </citation>
    <scope>NUCLEOTIDE SEQUENCE</scope>
    <source>
        <strain evidence="1">AU212A</strain>
    </source>
</reference>
<feature type="non-terminal residue" evidence="1">
    <location>
        <position position="1"/>
    </location>
</feature>
<dbReference type="Proteomes" id="UP000789860">
    <property type="component" value="Unassembled WGS sequence"/>
</dbReference>
<protein>
    <submittedName>
        <fullName evidence="1">930_t:CDS:1</fullName>
    </submittedName>
</protein>
<comment type="caution">
    <text evidence="1">The sequence shown here is derived from an EMBL/GenBank/DDBJ whole genome shotgun (WGS) entry which is preliminary data.</text>
</comment>
<evidence type="ECO:0000313" key="1">
    <source>
        <dbReference type="EMBL" id="CAG8666656.1"/>
    </source>
</evidence>
<accession>A0ACA9NTG9</accession>
<dbReference type="EMBL" id="CAJVPM010027595">
    <property type="protein sequence ID" value="CAG8666656.1"/>
    <property type="molecule type" value="Genomic_DNA"/>
</dbReference>
<proteinExistence type="predicted"/>
<evidence type="ECO:0000313" key="2">
    <source>
        <dbReference type="Proteomes" id="UP000789860"/>
    </source>
</evidence>